<proteinExistence type="predicted"/>
<evidence type="ECO:0000313" key="5">
    <source>
        <dbReference type="Proteomes" id="UP000637002"/>
    </source>
</evidence>
<dbReference type="PANTHER" id="PTHR37461">
    <property type="entry name" value="ANTI-SIGMA-K FACTOR RSKA"/>
    <property type="match status" value="1"/>
</dbReference>
<protein>
    <recommendedName>
        <fullName evidence="3">Anti-sigma K factor RskA C-terminal domain-containing protein</fullName>
    </recommendedName>
</protein>
<feature type="compositionally biased region" description="Low complexity" evidence="1">
    <location>
        <begin position="93"/>
        <end position="103"/>
    </location>
</feature>
<keyword evidence="5" id="KW-1185">Reference proteome</keyword>
<dbReference type="Pfam" id="PF10099">
    <property type="entry name" value="RskA_C"/>
    <property type="match status" value="1"/>
</dbReference>
<dbReference type="GO" id="GO:0005886">
    <property type="term" value="C:plasma membrane"/>
    <property type="evidence" value="ECO:0007669"/>
    <property type="project" value="InterPro"/>
</dbReference>
<feature type="transmembrane region" description="Helical" evidence="2">
    <location>
        <begin position="129"/>
        <end position="150"/>
    </location>
</feature>
<dbReference type="RefSeq" id="WP_188608901.1">
    <property type="nucleotide sequence ID" value="NZ_BMGG01000003.1"/>
</dbReference>
<organism evidence="4 5">
    <name type="scientific">Chelatococcus reniformis</name>
    <dbReference type="NCBI Taxonomy" id="1494448"/>
    <lineage>
        <taxon>Bacteria</taxon>
        <taxon>Pseudomonadati</taxon>
        <taxon>Pseudomonadota</taxon>
        <taxon>Alphaproteobacteria</taxon>
        <taxon>Hyphomicrobiales</taxon>
        <taxon>Chelatococcaceae</taxon>
        <taxon>Chelatococcus</taxon>
    </lineage>
</organism>
<accession>A0A916U4W9</accession>
<reference evidence="4" key="2">
    <citation type="submission" date="2020-09" db="EMBL/GenBank/DDBJ databases">
        <authorList>
            <person name="Sun Q."/>
            <person name="Zhou Y."/>
        </authorList>
    </citation>
    <scope>NUCLEOTIDE SEQUENCE</scope>
    <source>
        <strain evidence="4">CGMCC 1.12919</strain>
    </source>
</reference>
<reference evidence="4" key="1">
    <citation type="journal article" date="2014" name="Int. J. Syst. Evol. Microbiol.">
        <title>Complete genome sequence of Corynebacterium casei LMG S-19264T (=DSM 44701T), isolated from a smear-ripened cheese.</title>
        <authorList>
            <consortium name="US DOE Joint Genome Institute (JGI-PGF)"/>
            <person name="Walter F."/>
            <person name="Albersmeier A."/>
            <person name="Kalinowski J."/>
            <person name="Ruckert C."/>
        </authorList>
    </citation>
    <scope>NUCLEOTIDE SEQUENCE</scope>
    <source>
        <strain evidence="4">CGMCC 1.12919</strain>
    </source>
</reference>
<evidence type="ECO:0000256" key="1">
    <source>
        <dbReference type="SAM" id="MobiDB-lite"/>
    </source>
</evidence>
<dbReference type="AlphaFoldDB" id="A0A916U4W9"/>
<dbReference type="GO" id="GO:0006417">
    <property type="term" value="P:regulation of translation"/>
    <property type="evidence" value="ECO:0007669"/>
    <property type="project" value="TreeGrafter"/>
</dbReference>
<dbReference type="Proteomes" id="UP000637002">
    <property type="component" value="Unassembled WGS sequence"/>
</dbReference>
<gene>
    <name evidence="4" type="ORF">GCM10010994_18850</name>
</gene>
<keyword evidence="2" id="KW-0472">Membrane</keyword>
<sequence>MSQDQNGNGTPGRDRDPEEIDHVAAEYVLGVLDAEATARCEHLMATDGVFAARVDVWRRWLAEIDQTAQPEAGADELWARIRSGIEALPREQPAPASAATARTGGAGVGTRPVRDLGRGLARLWDSLSVWRGLGLSTTAAAILMAIALVAPTRERTGTPSLVAVLISDTGTRPAALVNAYRDGRAELVPLADVAVPAGRALQVWTLWDRARGPVSVGLIDGMRSIDLAVRGLPAPDADQLFEITLEPAGGSPTGRPTGPILMKGNTVRPL</sequence>
<feature type="region of interest" description="Disordered" evidence="1">
    <location>
        <begin position="89"/>
        <end position="109"/>
    </location>
</feature>
<dbReference type="InterPro" id="IPR018764">
    <property type="entry name" value="RskA_C"/>
</dbReference>
<keyword evidence="2" id="KW-1133">Transmembrane helix</keyword>
<dbReference type="EMBL" id="BMGG01000003">
    <property type="protein sequence ID" value="GGC60441.1"/>
    <property type="molecule type" value="Genomic_DNA"/>
</dbReference>
<evidence type="ECO:0000259" key="3">
    <source>
        <dbReference type="Pfam" id="PF10099"/>
    </source>
</evidence>
<feature type="region of interest" description="Disordered" evidence="1">
    <location>
        <begin position="247"/>
        <end position="270"/>
    </location>
</feature>
<keyword evidence="2" id="KW-0812">Transmembrane</keyword>
<dbReference type="InterPro" id="IPR051474">
    <property type="entry name" value="Anti-sigma-K/W_factor"/>
</dbReference>
<feature type="domain" description="Anti-sigma K factor RskA C-terminal" evidence="3">
    <location>
        <begin position="138"/>
        <end position="260"/>
    </location>
</feature>
<dbReference type="PANTHER" id="PTHR37461:SF1">
    <property type="entry name" value="ANTI-SIGMA-K FACTOR RSKA"/>
    <property type="match status" value="1"/>
</dbReference>
<name>A0A916U4W9_9HYPH</name>
<comment type="caution">
    <text evidence="4">The sequence shown here is derived from an EMBL/GenBank/DDBJ whole genome shotgun (WGS) entry which is preliminary data.</text>
</comment>
<evidence type="ECO:0000313" key="4">
    <source>
        <dbReference type="EMBL" id="GGC60441.1"/>
    </source>
</evidence>
<evidence type="ECO:0000256" key="2">
    <source>
        <dbReference type="SAM" id="Phobius"/>
    </source>
</evidence>
<dbReference type="GO" id="GO:0016989">
    <property type="term" value="F:sigma factor antagonist activity"/>
    <property type="evidence" value="ECO:0007669"/>
    <property type="project" value="TreeGrafter"/>
</dbReference>